<feature type="domain" description="Nudix hydrolase" evidence="3">
    <location>
        <begin position="2"/>
        <end position="139"/>
    </location>
</feature>
<dbReference type="VEuPathDB" id="FungiDB:P170DRAFT_441294"/>
<dbReference type="PANTHER" id="PTHR16099">
    <property type="entry name" value="8-OXO-DGTP DIPHOSPHATES NUDT15"/>
    <property type="match status" value="1"/>
</dbReference>
<dbReference type="Proteomes" id="UP000234275">
    <property type="component" value="Unassembled WGS sequence"/>
</dbReference>
<name>A0A2I2FT96_9EURO</name>
<protein>
    <submittedName>
        <fullName evidence="4">7,8-dihydro-8-oxoguanine triphosphatase NUDT15</fullName>
    </submittedName>
</protein>
<evidence type="ECO:0000256" key="2">
    <source>
        <dbReference type="RuleBase" id="RU003476"/>
    </source>
</evidence>
<dbReference type="STRING" id="1392250.A0A2I2FT96"/>
<dbReference type="CDD" id="cd04678">
    <property type="entry name" value="NUDIX_MTH2_Nudt15"/>
    <property type="match status" value="1"/>
</dbReference>
<proteinExistence type="inferred from homology"/>
<sequence>MNPRIGVGVFILNDQGKVILGRRKGSHGAGTWGLPGGHLEFNESFETCAAREVLEETGLHLPEQSIRFLTATNDIMEQEGKHYVTCFVGCRVSTPSGGGEVEVKVLEPEKCEEWQWVSWEEIAQFAAAQKTAEEEGRMETFDGRRLFMPIVNLFEQRKGFHPIQSLSA</sequence>
<dbReference type="SUPFAM" id="SSF55811">
    <property type="entry name" value="Nudix"/>
    <property type="match status" value="1"/>
</dbReference>
<reference evidence="4 5" key="1">
    <citation type="submission" date="2016-12" db="EMBL/GenBank/DDBJ databases">
        <title>The genomes of Aspergillus section Nigri reveals drivers in fungal speciation.</title>
        <authorList>
            <consortium name="DOE Joint Genome Institute"/>
            <person name="Vesth T.C."/>
            <person name="Nybo J."/>
            <person name="Theobald S."/>
            <person name="Brandl J."/>
            <person name="Frisvad J.C."/>
            <person name="Nielsen K.F."/>
            <person name="Lyhne E.K."/>
            <person name="Kogle M.E."/>
            <person name="Kuo A."/>
            <person name="Riley R."/>
            <person name="Clum A."/>
            <person name="Nolan M."/>
            <person name="Lipzen A."/>
            <person name="Salamov A."/>
            <person name="Henrissat B."/>
            <person name="Wiebenga A."/>
            <person name="De Vries R.P."/>
            <person name="Grigoriev I.V."/>
            <person name="Mortensen U.H."/>
            <person name="Andersen M.R."/>
            <person name="Baker S.E."/>
        </authorList>
    </citation>
    <scope>NUCLEOTIDE SEQUENCE [LARGE SCALE GENOMIC DNA]</scope>
    <source>
        <strain evidence="4 5">IBT 23096</strain>
    </source>
</reference>
<dbReference type="GO" id="GO:0005829">
    <property type="term" value="C:cytosol"/>
    <property type="evidence" value="ECO:0007669"/>
    <property type="project" value="TreeGrafter"/>
</dbReference>
<organism evidence="4 5">
    <name type="scientific">Aspergillus steynii IBT 23096</name>
    <dbReference type="NCBI Taxonomy" id="1392250"/>
    <lineage>
        <taxon>Eukaryota</taxon>
        <taxon>Fungi</taxon>
        <taxon>Dikarya</taxon>
        <taxon>Ascomycota</taxon>
        <taxon>Pezizomycotina</taxon>
        <taxon>Eurotiomycetes</taxon>
        <taxon>Eurotiomycetidae</taxon>
        <taxon>Eurotiales</taxon>
        <taxon>Aspergillaceae</taxon>
        <taxon>Aspergillus</taxon>
        <taxon>Aspergillus subgen. Circumdati</taxon>
    </lineage>
</organism>
<dbReference type="FunFam" id="3.90.79.10:FF:000060">
    <property type="entry name" value="Nudix hydrolase 1"/>
    <property type="match status" value="1"/>
</dbReference>
<gene>
    <name evidence="4" type="ORF">P170DRAFT_441294</name>
</gene>
<dbReference type="PANTHER" id="PTHR16099:SF5">
    <property type="entry name" value="NUCLEOTIDE TRIPHOSPHATE DIPHOSPHATASE NUDT15"/>
    <property type="match status" value="1"/>
</dbReference>
<dbReference type="AlphaFoldDB" id="A0A2I2FT96"/>
<dbReference type="InterPro" id="IPR015797">
    <property type="entry name" value="NUDIX_hydrolase-like_dom_sf"/>
</dbReference>
<dbReference type="Pfam" id="PF00293">
    <property type="entry name" value="NUDIX"/>
    <property type="match status" value="1"/>
</dbReference>
<dbReference type="InterPro" id="IPR020476">
    <property type="entry name" value="Nudix_hydrolase"/>
</dbReference>
<dbReference type="Gene3D" id="3.90.79.10">
    <property type="entry name" value="Nucleoside Triphosphate Pyrophosphohydrolase"/>
    <property type="match status" value="1"/>
</dbReference>
<dbReference type="InterPro" id="IPR000086">
    <property type="entry name" value="NUDIX_hydrolase_dom"/>
</dbReference>
<dbReference type="PROSITE" id="PS00893">
    <property type="entry name" value="NUDIX_BOX"/>
    <property type="match status" value="1"/>
</dbReference>
<keyword evidence="1 2" id="KW-0378">Hydrolase</keyword>
<accession>A0A2I2FT96</accession>
<evidence type="ECO:0000313" key="4">
    <source>
        <dbReference type="EMBL" id="PLB43842.1"/>
    </source>
</evidence>
<comment type="similarity">
    <text evidence="2">Belongs to the Nudix hydrolase family.</text>
</comment>
<dbReference type="RefSeq" id="XP_024699144.1">
    <property type="nucleotide sequence ID" value="XM_024850282.1"/>
</dbReference>
<dbReference type="EMBL" id="MSFO01000010">
    <property type="protein sequence ID" value="PLB43842.1"/>
    <property type="molecule type" value="Genomic_DNA"/>
</dbReference>
<dbReference type="OrthoDB" id="447842at2759"/>
<dbReference type="PROSITE" id="PS51462">
    <property type="entry name" value="NUDIX"/>
    <property type="match status" value="1"/>
</dbReference>
<dbReference type="GeneID" id="36557981"/>
<comment type="caution">
    <text evidence="4">The sequence shown here is derived from an EMBL/GenBank/DDBJ whole genome shotgun (WGS) entry which is preliminary data.</text>
</comment>
<dbReference type="GO" id="GO:0006203">
    <property type="term" value="P:dGTP catabolic process"/>
    <property type="evidence" value="ECO:0007669"/>
    <property type="project" value="TreeGrafter"/>
</dbReference>
<evidence type="ECO:0000259" key="3">
    <source>
        <dbReference type="PROSITE" id="PS51462"/>
    </source>
</evidence>
<evidence type="ECO:0000256" key="1">
    <source>
        <dbReference type="ARBA" id="ARBA00022801"/>
    </source>
</evidence>
<dbReference type="PRINTS" id="PR00502">
    <property type="entry name" value="NUDIXFAMILY"/>
</dbReference>
<keyword evidence="5" id="KW-1185">Reference proteome</keyword>
<dbReference type="InterPro" id="IPR020084">
    <property type="entry name" value="NUDIX_hydrolase_CS"/>
</dbReference>
<evidence type="ECO:0000313" key="5">
    <source>
        <dbReference type="Proteomes" id="UP000234275"/>
    </source>
</evidence>
<dbReference type="GO" id="GO:0035539">
    <property type="term" value="F:8-oxo-7,8-dihydrodeoxyguanosine triphosphate pyrophosphatase activity"/>
    <property type="evidence" value="ECO:0007669"/>
    <property type="project" value="TreeGrafter"/>
</dbReference>